<dbReference type="Gene3D" id="3.30.1330.60">
    <property type="entry name" value="OmpA-like domain"/>
    <property type="match status" value="1"/>
</dbReference>
<dbReference type="PANTHER" id="PTHR30329:SF21">
    <property type="entry name" value="LIPOPROTEIN YIAD-RELATED"/>
    <property type="match status" value="1"/>
</dbReference>
<protein>
    <submittedName>
        <fullName evidence="7">OmpA family protein</fullName>
    </submittedName>
</protein>
<keyword evidence="3" id="KW-0998">Cell outer membrane</keyword>
<proteinExistence type="predicted"/>
<evidence type="ECO:0000256" key="3">
    <source>
        <dbReference type="ARBA" id="ARBA00023237"/>
    </source>
</evidence>
<dbReference type="GO" id="GO:0009279">
    <property type="term" value="C:cell outer membrane"/>
    <property type="evidence" value="ECO:0007669"/>
    <property type="project" value="UniProtKB-SubCell"/>
</dbReference>
<feature type="compositionally biased region" description="Pro residues" evidence="5">
    <location>
        <begin position="655"/>
        <end position="666"/>
    </location>
</feature>
<feature type="compositionally biased region" description="Pro residues" evidence="5">
    <location>
        <begin position="471"/>
        <end position="491"/>
    </location>
</feature>
<evidence type="ECO:0000256" key="1">
    <source>
        <dbReference type="ARBA" id="ARBA00004442"/>
    </source>
</evidence>
<dbReference type="PANTHER" id="PTHR30329">
    <property type="entry name" value="STATOR ELEMENT OF FLAGELLAR MOTOR COMPLEX"/>
    <property type="match status" value="1"/>
</dbReference>
<feature type="compositionally biased region" description="Low complexity" evidence="5">
    <location>
        <begin position="624"/>
        <end position="654"/>
    </location>
</feature>
<evidence type="ECO:0000259" key="6">
    <source>
        <dbReference type="PROSITE" id="PS51123"/>
    </source>
</evidence>
<dbReference type="CDD" id="cd07185">
    <property type="entry name" value="OmpA_C-like"/>
    <property type="match status" value="1"/>
</dbReference>
<dbReference type="RefSeq" id="WP_140454338.1">
    <property type="nucleotide sequence ID" value="NZ_VFRP01000010.1"/>
</dbReference>
<dbReference type="InterPro" id="IPR036737">
    <property type="entry name" value="OmpA-like_sf"/>
</dbReference>
<feature type="region of interest" description="Disordered" evidence="5">
    <location>
        <begin position="600"/>
        <end position="666"/>
    </location>
</feature>
<feature type="region of interest" description="Disordered" evidence="5">
    <location>
        <begin position="468"/>
        <end position="497"/>
    </location>
</feature>
<dbReference type="Pfam" id="PF00691">
    <property type="entry name" value="OmpA"/>
    <property type="match status" value="1"/>
</dbReference>
<dbReference type="Proteomes" id="UP000319255">
    <property type="component" value="Unassembled WGS sequence"/>
</dbReference>
<dbReference type="InterPro" id="IPR050330">
    <property type="entry name" value="Bact_OuterMem_StrucFunc"/>
</dbReference>
<evidence type="ECO:0000313" key="8">
    <source>
        <dbReference type="Proteomes" id="UP000319255"/>
    </source>
</evidence>
<dbReference type="InterPro" id="IPR006665">
    <property type="entry name" value="OmpA-like"/>
</dbReference>
<dbReference type="AlphaFoldDB" id="A0A501WU17"/>
<dbReference type="SUPFAM" id="SSF103088">
    <property type="entry name" value="OmpA-like"/>
    <property type="match status" value="1"/>
</dbReference>
<name>A0A501WU17_9RHOB</name>
<sequence>MRPAALIFGVIAFGAAGAGAFELARLGVARFEAASRAEVAGALSEAGQDWARVTTDGLVVALSGEAPDEAARVRAVAVARSLVDEGRVRDHVTVRAADPVAPPDFSLELLRDGDEVSLIGLVPARGGRAAIRTGLEDAGLGGTVSDMLQTAEEPIPAGWTDALALGLRALRQAPRSKVSIDPGHVRVAAAVETEEARRALEAALRGARPRSVMLTLDVTAPRQVISPFRIDFVSTGESGHFEACSAESVADVVEISVAAHRLGAEGDPDCAIGLGAPSADWTAAVVTGLDALRALGGGRFAIRDLEATLTGPEGMDPARLAEAGARLGRDLPEGFSLNTIAPPRTAAGPDGAEHYAPRFDARLGADGALRLSGALQNATSRDAIESYAAALAGHDRVTNETVIDPSLPDGWPSRVLVALAALSELREGAAEVTPDQVTLRGEGADVGTNARVRALLAEKLGDGAAAELTLVPPPAPAPPDRPPAPPPPAAPAPETAAHCSEDVTAILDDSQIAFAPGSAEIDPESHGTILAIADVLRGCPGAGFELGGHTDSQGSDAGNLRLSQSRAEAVVAALRAEIPEGVTLTAKGYGEAEPIADNATEAGRAKNRRITIRVTSAPDASPDTAEGTPGAAPAPGTTVVAPAPRATVETAPEEVAPPPPQGSGDE</sequence>
<evidence type="ECO:0000256" key="2">
    <source>
        <dbReference type="ARBA" id="ARBA00023136"/>
    </source>
</evidence>
<dbReference type="PRINTS" id="PR01021">
    <property type="entry name" value="OMPADOMAIN"/>
</dbReference>
<dbReference type="PROSITE" id="PS51123">
    <property type="entry name" value="OMPA_2"/>
    <property type="match status" value="1"/>
</dbReference>
<comment type="subcellular location">
    <subcellularLocation>
        <location evidence="1">Cell outer membrane</location>
    </subcellularLocation>
</comment>
<evidence type="ECO:0000256" key="4">
    <source>
        <dbReference type="PROSITE-ProRule" id="PRU00473"/>
    </source>
</evidence>
<dbReference type="Gene3D" id="3.40.1520.20">
    <property type="match status" value="3"/>
</dbReference>
<gene>
    <name evidence="7" type="ORF">FJM51_11745</name>
</gene>
<dbReference type="OrthoDB" id="5525824at2"/>
<dbReference type="InterPro" id="IPR006664">
    <property type="entry name" value="OMP_bac"/>
</dbReference>
<reference evidence="7 8" key="1">
    <citation type="submission" date="2019-06" db="EMBL/GenBank/DDBJ databases">
        <title>A novel bacterium of genus Amaricoccus, isolated from marine sediment.</title>
        <authorList>
            <person name="Huang H."/>
            <person name="Mo K."/>
            <person name="Hu Y."/>
        </authorList>
    </citation>
    <scope>NUCLEOTIDE SEQUENCE [LARGE SCALE GENOMIC DNA]</scope>
    <source>
        <strain evidence="7 8">HB172011</strain>
    </source>
</reference>
<accession>A0A501WU17</accession>
<organism evidence="7 8">
    <name type="scientific">Amaricoccus solimangrovi</name>
    <dbReference type="NCBI Taxonomy" id="2589815"/>
    <lineage>
        <taxon>Bacteria</taxon>
        <taxon>Pseudomonadati</taxon>
        <taxon>Pseudomonadota</taxon>
        <taxon>Alphaproteobacteria</taxon>
        <taxon>Rhodobacterales</taxon>
        <taxon>Paracoccaceae</taxon>
        <taxon>Amaricoccus</taxon>
    </lineage>
</organism>
<evidence type="ECO:0000256" key="5">
    <source>
        <dbReference type="SAM" id="MobiDB-lite"/>
    </source>
</evidence>
<keyword evidence="8" id="KW-1185">Reference proteome</keyword>
<evidence type="ECO:0000313" key="7">
    <source>
        <dbReference type="EMBL" id="TPE50461.1"/>
    </source>
</evidence>
<comment type="caution">
    <text evidence="7">The sequence shown here is derived from an EMBL/GenBank/DDBJ whole genome shotgun (WGS) entry which is preliminary data.</text>
</comment>
<keyword evidence="2 4" id="KW-0472">Membrane</keyword>
<feature type="domain" description="OmpA-like" evidence="6">
    <location>
        <begin position="501"/>
        <end position="618"/>
    </location>
</feature>
<dbReference type="EMBL" id="VFRP01000010">
    <property type="protein sequence ID" value="TPE50461.1"/>
    <property type="molecule type" value="Genomic_DNA"/>
</dbReference>